<accession>A0A918TPV5</accession>
<gene>
    <name evidence="1" type="ORF">GCM10007315_18480</name>
</gene>
<dbReference type="EMBL" id="BMYJ01000005">
    <property type="protein sequence ID" value="GHC55692.1"/>
    <property type="molecule type" value="Genomic_DNA"/>
</dbReference>
<evidence type="ECO:0000313" key="2">
    <source>
        <dbReference type="Proteomes" id="UP000638981"/>
    </source>
</evidence>
<protein>
    <submittedName>
        <fullName evidence="1">Uncharacterized protein</fullName>
    </submittedName>
</protein>
<comment type="caution">
    <text evidence="1">The sequence shown here is derived from an EMBL/GenBank/DDBJ whole genome shotgun (WGS) entry which is preliminary data.</text>
</comment>
<reference evidence="1" key="1">
    <citation type="journal article" date="2014" name="Int. J. Syst. Evol. Microbiol.">
        <title>Complete genome sequence of Corynebacterium casei LMG S-19264T (=DSM 44701T), isolated from a smear-ripened cheese.</title>
        <authorList>
            <consortium name="US DOE Joint Genome Institute (JGI-PGF)"/>
            <person name="Walter F."/>
            <person name="Albersmeier A."/>
            <person name="Kalinowski J."/>
            <person name="Ruckert C."/>
        </authorList>
    </citation>
    <scope>NUCLEOTIDE SEQUENCE</scope>
    <source>
        <strain evidence="1">KCTC 23310</strain>
    </source>
</reference>
<evidence type="ECO:0000313" key="1">
    <source>
        <dbReference type="EMBL" id="GHC55692.1"/>
    </source>
</evidence>
<name>A0A918TPV5_9RHOB</name>
<dbReference type="Proteomes" id="UP000638981">
    <property type="component" value="Unassembled WGS sequence"/>
</dbReference>
<organism evidence="1 2">
    <name type="scientific">Neogemmobacter tilapiae</name>
    <dbReference type="NCBI Taxonomy" id="875041"/>
    <lineage>
        <taxon>Bacteria</taxon>
        <taxon>Pseudomonadati</taxon>
        <taxon>Pseudomonadota</taxon>
        <taxon>Alphaproteobacteria</taxon>
        <taxon>Rhodobacterales</taxon>
        <taxon>Paracoccaceae</taxon>
        <taxon>Neogemmobacter</taxon>
    </lineage>
</organism>
<proteinExistence type="predicted"/>
<keyword evidence="2" id="KW-1185">Reference proteome</keyword>
<dbReference type="AlphaFoldDB" id="A0A918TPV5"/>
<reference evidence="1" key="2">
    <citation type="submission" date="2020-09" db="EMBL/GenBank/DDBJ databases">
        <authorList>
            <person name="Sun Q."/>
            <person name="Kim S."/>
        </authorList>
    </citation>
    <scope>NUCLEOTIDE SEQUENCE</scope>
    <source>
        <strain evidence="1">KCTC 23310</strain>
    </source>
</reference>
<sequence length="211" mass="23150">MLRRLATLSCIVGSSAVAEVDTTKTAMAQCAAIKGDLERLTCFDGLASNIGVDGPQPVEKLVGDVGKWQVERTKNPIDDTETVVLALPASQGQSGFGQPIMLLLRCQSKTFEMFVVWNEYLASDGDFGDNWKNIVVRHGEGTARTERWYTSTDQKATFAQDSLKHLKEMIKNESFVTQTTPYNSSPITAVFETNGISEAILPILDVCQLKL</sequence>